<keyword evidence="1" id="KW-1133">Transmembrane helix</keyword>
<reference evidence="2 3" key="1">
    <citation type="submission" date="2024-11" db="EMBL/GenBank/DDBJ databases">
        <title>Adaptive evolution of stress response genes in parasites aligns with host niche diversity.</title>
        <authorList>
            <person name="Hahn C."/>
            <person name="Resl P."/>
        </authorList>
    </citation>
    <scope>NUCLEOTIDE SEQUENCE [LARGE SCALE GENOMIC DNA]</scope>
    <source>
        <strain evidence="2">EGGRZ-B1_66</strain>
        <tissue evidence="2">Body</tissue>
    </source>
</reference>
<evidence type="ECO:0000313" key="2">
    <source>
        <dbReference type="EMBL" id="KAL3311286.1"/>
    </source>
</evidence>
<dbReference type="PANTHER" id="PTHR14611">
    <property type="entry name" value="TECTONIC FAMILY MEMBER"/>
    <property type="match status" value="1"/>
</dbReference>
<dbReference type="InterPro" id="IPR040354">
    <property type="entry name" value="TCTN1-3"/>
</dbReference>
<keyword evidence="3" id="KW-1185">Reference proteome</keyword>
<dbReference type="PANTHER" id="PTHR14611:SF6">
    <property type="entry name" value="TECTONIC-2"/>
    <property type="match status" value="1"/>
</dbReference>
<evidence type="ECO:0000313" key="3">
    <source>
        <dbReference type="Proteomes" id="UP001626550"/>
    </source>
</evidence>
<dbReference type="Proteomes" id="UP001626550">
    <property type="component" value="Unassembled WGS sequence"/>
</dbReference>
<gene>
    <name evidence="2" type="ORF">Ciccas_010133</name>
</gene>
<keyword evidence="1" id="KW-0472">Membrane</keyword>
<feature type="transmembrane region" description="Helical" evidence="1">
    <location>
        <begin position="169"/>
        <end position="191"/>
    </location>
</feature>
<sequence>MAMNAVGVYGEASRSTLTDWAIVQSESFNLTSEGFTLSGGQCSNIPHKIVLTLFYAEQGKVSSQPFYQIVGARLSYEAVSWTLQCVGAETSPCGSTAAVQSFDLLTETRFVQVPPDWRKQLLTSRDIPSGFSSLRDRSMDPDACAVLPDSCWPNTFAPWNTLPRNSGQFYIRLAFAFGLGIIGLLIVLMLCPIRPGNRFH</sequence>
<proteinExistence type="predicted"/>
<organism evidence="2 3">
    <name type="scientific">Cichlidogyrus casuarinus</name>
    <dbReference type="NCBI Taxonomy" id="1844966"/>
    <lineage>
        <taxon>Eukaryota</taxon>
        <taxon>Metazoa</taxon>
        <taxon>Spiralia</taxon>
        <taxon>Lophotrochozoa</taxon>
        <taxon>Platyhelminthes</taxon>
        <taxon>Monogenea</taxon>
        <taxon>Monopisthocotylea</taxon>
        <taxon>Dactylogyridea</taxon>
        <taxon>Ancyrocephalidae</taxon>
        <taxon>Cichlidogyrus</taxon>
    </lineage>
</organism>
<protein>
    <submittedName>
        <fullName evidence="2">Uncharacterized protein</fullName>
    </submittedName>
</protein>
<comment type="caution">
    <text evidence="2">The sequence shown here is derived from an EMBL/GenBank/DDBJ whole genome shotgun (WGS) entry which is preliminary data.</text>
</comment>
<dbReference type="AlphaFoldDB" id="A0ABD2PZK5"/>
<accession>A0ABD2PZK5</accession>
<dbReference type="EMBL" id="JBJKFK010002315">
    <property type="protein sequence ID" value="KAL3311286.1"/>
    <property type="molecule type" value="Genomic_DNA"/>
</dbReference>
<evidence type="ECO:0000256" key="1">
    <source>
        <dbReference type="SAM" id="Phobius"/>
    </source>
</evidence>
<name>A0ABD2PZK5_9PLAT</name>
<keyword evidence="1" id="KW-0812">Transmembrane</keyword>